<dbReference type="AlphaFoldDB" id="A0AAD2K702"/>
<name>A0AAD2K702_9AGAR</name>
<proteinExistence type="predicted"/>
<reference evidence="1" key="1">
    <citation type="submission" date="2023-11" db="EMBL/GenBank/DDBJ databases">
        <authorList>
            <person name="De Vega J J."/>
            <person name="De Vega J J."/>
        </authorList>
    </citation>
    <scope>NUCLEOTIDE SEQUENCE</scope>
</reference>
<protein>
    <submittedName>
        <fullName evidence="1">Uncharacterized protein</fullName>
    </submittedName>
</protein>
<comment type="caution">
    <text evidence="1">The sequence shown here is derived from an EMBL/GenBank/DDBJ whole genome shotgun (WGS) entry which is preliminary data.</text>
</comment>
<keyword evidence="2" id="KW-1185">Reference proteome</keyword>
<evidence type="ECO:0000313" key="2">
    <source>
        <dbReference type="Proteomes" id="UP001295794"/>
    </source>
</evidence>
<evidence type="ECO:0000313" key="1">
    <source>
        <dbReference type="EMBL" id="CAK5282642.1"/>
    </source>
</evidence>
<sequence length="265" mass="29803">MAATTTVGIVSIHRAPENVPKHVLDLALKQLVDVLVIHPFVQQNFKKVELVLQTTYLDEHYKKVGLEHPFPTAVLLIECDSVENYVKVLTHPDLVPLFAGADAQFGFKSHASVFSADVAIRLHRPAPEDGSPHATAMALMKVPHGLHPQEHNASLDACFEEWIRMPQQEKHLRKHVIWTPNDELDGHLAEIGFPKREHLLIAEIQGETVEDLKAILEHPELDDLFRGRTKWGHPFENSDCFSSDVTTRLAVDETGRVVVFPDIPM</sequence>
<dbReference type="EMBL" id="CAVNYO010000460">
    <property type="protein sequence ID" value="CAK5282642.1"/>
    <property type="molecule type" value="Genomic_DNA"/>
</dbReference>
<organism evidence="1 2">
    <name type="scientific">Mycena citricolor</name>
    <dbReference type="NCBI Taxonomy" id="2018698"/>
    <lineage>
        <taxon>Eukaryota</taxon>
        <taxon>Fungi</taxon>
        <taxon>Dikarya</taxon>
        <taxon>Basidiomycota</taxon>
        <taxon>Agaricomycotina</taxon>
        <taxon>Agaricomycetes</taxon>
        <taxon>Agaricomycetidae</taxon>
        <taxon>Agaricales</taxon>
        <taxon>Marasmiineae</taxon>
        <taxon>Mycenaceae</taxon>
        <taxon>Mycena</taxon>
    </lineage>
</organism>
<gene>
    <name evidence="1" type="ORF">MYCIT1_LOCUS34559</name>
</gene>
<dbReference type="Proteomes" id="UP001295794">
    <property type="component" value="Unassembled WGS sequence"/>
</dbReference>
<accession>A0AAD2K702</accession>